<feature type="region of interest" description="Disordered" evidence="1">
    <location>
        <begin position="153"/>
        <end position="178"/>
    </location>
</feature>
<keyword evidence="2" id="KW-0472">Membrane</keyword>
<evidence type="ECO:0008006" key="4">
    <source>
        <dbReference type="Google" id="ProtNLM"/>
    </source>
</evidence>
<organism evidence="3">
    <name type="scientific">Pontimicrobium sp. SW4</name>
    <dbReference type="NCBI Taxonomy" id="3153519"/>
    <lineage>
        <taxon>Bacteria</taxon>
        <taxon>Pseudomonadati</taxon>
        <taxon>Bacteroidota</taxon>
        <taxon>Flavobacteriia</taxon>
        <taxon>Flavobacteriales</taxon>
        <taxon>Flavobacteriaceae</taxon>
        <taxon>Pontimicrobium</taxon>
    </lineage>
</organism>
<dbReference type="EMBL" id="CP157199">
    <property type="protein sequence ID" value="XBG62718.1"/>
    <property type="molecule type" value="Genomic_DNA"/>
</dbReference>
<dbReference type="AlphaFoldDB" id="A0AAU7BX85"/>
<name>A0AAU7BX85_9FLAO</name>
<proteinExistence type="predicted"/>
<dbReference type="RefSeq" id="WP_347926138.1">
    <property type="nucleotide sequence ID" value="NZ_CP157199.1"/>
</dbReference>
<evidence type="ECO:0000256" key="2">
    <source>
        <dbReference type="SAM" id="Phobius"/>
    </source>
</evidence>
<feature type="transmembrane region" description="Helical" evidence="2">
    <location>
        <begin position="6"/>
        <end position="21"/>
    </location>
</feature>
<evidence type="ECO:0000313" key="3">
    <source>
        <dbReference type="EMBL" id="XBG62718.1"/>
    </source>
</evidence>
<keyword evidence="2" id="KW-1133">Transmembrane helix</keyword>
<feature type="transmembrane region" description="Helical" evidence="2">
    <location>
        <begin position="57"/>
        <end position="78"/>
    </location>
</feature>
<reference evidence="3" key="1">
    <citation type="submission" date="2024-05" db="EMBL/GenBank/DDBJ databases">
        <title>Pontimicrobium maritimus sp. nov., isolated form sea water.</title>
        <authorList>
            <person name="Muhammad N."/>
            <person name="Vuong T.Q."/>
            <person name="Han H.L."/>
            <person name="Kim S.-G."/>
        </authorList>
    </citation>
    <scope>NUCLEOTIDE SEQUENCE</scope>
    <source>
        <strain evidence="3">SW4</strain>
    </source>
</reference>
<protein>
    <recommendedName>
        <fullName evidence="4">YtxH domain-containing protein</fullName>
    </recommendedName>
</protein>
<keyword evidence="2" id="KW-0812">Transmembrane</keyword>
<feature type="transmembrane region" description="Helical" evidence="2">
    <location>
        <begin position="90"/>
        <end position="111"/>
    </location>
</feature>
<sequence length="178" mass="20045">MGLDLVIFIAAILLGIFIYWRESNSNKLYKFVNKVFNSKKLRMKSDDKKGFVYKQAFLPRLVYIAAFFLLLGSIIQFLSPFEIYTSYNGISALSSITVGTLIGTYLASFVLKSGKIVDEKSGTITEMVSETIEKGKELLDDITTKDDVEDVVETPKVEDASKEDKKSARERLKDKGLM</sequence>
<evidence type="ECO:0000256" key="1">
    <source>
        <dbReference type="SAM" id="MobiDB-lite"/>
    </source>
</evidence>
<accession>A0AAU7BX85</accession>
<gene>
    <name evidence="3" type="ORF">ABGB03_07335</name>
</gene>